<dbReference type="EMBL" id="AAKLCA010000085">
    <property type="protein sequence ID" value="ECS9057861.1"/>
    <property type="molecule type" value="Genomic_DNA"/>
</dbReference>
<comment type="caution">
    <text evidence="1">The sequence shown here is derived from an EMBL/GenBank/DDBJ whole genome shotgun (WGS) entry which is preliminary data.</text>
</comment>
<gene>
    <name evidence="1" type="ORF">DKO38_24565</name>
</gene>
<reference evidence="1" key="1">
    <citation type="submission" date="2018-05" db="EMBL/GenBank/DDBJ databases">
        <authorList>
            <consortium name="GenomeTrakr network: Whole genome sequencing for foodborne pathogen traceback"/>
        </authorList>
    </citation>
    <scope>NUCLEOTIDE SEQUENCE</scope>
    <source>
        <strain evidence="1">FSIS11808379</strain>
    </source>
</reference>
<protein>
    <submittedName>
        <fullName evidence="1">Uncharacterized protein</fullName>
    </submittedName>
</protein>
<proteinExistence type="predicted"/>
<sequence length="71" mass="8367">MYECSFIIPFNILFRNGNSTLTRNNAGLSFYFHKFLTGQVVTLNAFKRFYLSLFVTYVTLENCYTTMLRIT</sequence>
<organism evidence="1">
    <name type="scientific">Salmonella enterica subsp. enterica serovar Heidelberg</name>
    <dbReference type="NCBI Taxonomy" id="611"/>
    <lineage>
        <taxon>Bacteria</taxon>
        <taxon>Pseudomonadati</taxon>
        <taxon>Pseudomonadota</taxon>
        <taxon>Gammaproteobacteria</taxon>
        <taxon>Enterobacterales</taxon>
        <taxon>Enterobacteriaceae</taxon>
        <taxon>Salmonella</taxon>
    </lineage>
</organism>
<evidence type="ECO:0000313" key="1">
    <source>
        <dbReference type="EMBL" id="ECS9057861.1"/>
    </source>
</evidence>
<name>A0A5Z8NVW5_SALET</name>
<dbReference type="AlphaFoldDB" id="A0A5Z8NVW5"/>
<accession>A0A5Z8NVW5</accession>